<comment type="caution">
    <text evidence="1">The sequence shown here is derived from an EMBL/GenBank/DDBJ whole genome shotgun (WGS) entry which is preliminary data.</text>
</comment>
<gene>
    <name evidence="1" type="ORF">Nepgr_030044</name>
</gene>
<evidence type="ECO:0000313" key="1">
    <source>
        <dbReference type="EMBL" id="GMH28201.1"/>
    </source>
</evidence>
<name>A0AAD3Y664_NEPGR</name>
<reference evidence="1" key="1">
    <citation type="submission" date="2023-05" db="EMBL/GenBank/DDBJ databases">
        <title>Nepenthes gracilis genome sequencing.</title>
        <authorList>
            <person name="Fukushima K."/>
        </authorList>
    </citation>
    <scope>NUCLEOTIDE SEQUENCE</scope>
    <source>
        <strain evidence="1">SING2019-196</strain>
    </source>
</reference>
<dbReference type="AlphaFoldDB" id="A0AAD3Y664"/>
<keyword evidence="2" id="KW-1185">Reference proteome</keyword>
<accession>A0AAD3Y664</accession>
<organism evidence="1 2">
    <name type="scientific">Nepenthes gracilis</name>
    <name type="common">Slender pitcher plant</name>
    <dbReference type="NCBI Taxonomy" id="150966"/>
    <lineage>
        <taxon>Eukaryota</taxon>
        <taxon>Viridiplantae</taxon>
        <taxon>Streptophyta</taxon>
        <taxon>Embryophyta</taxon>
        <taxon>Tracheophyta</taxon>
        <taxon>Spermatophyta</taxon>
        <taxon>Magnoliopsida</taxon>
        <taxon>eudicotyledons</taxon>
        <taxon>Gunneridae</taxon>
        <taxon>Pentapetalae</taxon>
        <taxon>Caryophyllales</taxon>
        <taxon>Nepenthaceae</taxon>
        <taxon>Nepenthes</taxon>
    </lineage>
</organism>
<evidence type="ECO:0000313" key="2">
    <source>
        <dbReference type="Proteomes" id="UP001279734"/>
    </source>
</evidence>
<protein>
    <submittedName>
        <fullName evidence="1">Uncharacterized protein</fullName>
    </submittedName>
</protein>
<dbReference type="EMBL" id="BSYO01000034">
    <property type="protein sequence ID" value="GMH28201.1"/>
    <property type="molecule type" value="Genomic_DNA"/>
</dbReference>
<sequence length="100" mass="11206">MKTTAEAHQQDQISFQEIQVQTSSAIIRLAFQIQANFSTEGFTTSPASEAALNQCATNITHHQQQEQPMLFIGYCYPTSAHGGALHNRYQMNIPLQKPIR</sequence>
<proteinExistence type="predicted"/>
<dbReference type="Proteomes" id="UP001279734">
    <property type="component" value="Unassembled WGS sequence"/>
</dbReference>